<dbReference type="Pfam" id="PF16529">
    <property type="entry name" value="Ge1_WD40"/>
    <property type="match status" value="1"/>
</dbReference>
<dbReference type="InterPro" id="IPR015943">
    <property type="entry name" value="WD40/YVTN_repeat-like_dom_sf"/>
</dbReference>
<organism evidence="7 8">
    <name type="scientific">Ladona fulva</name>
    <name type="common">Scarce chaser dragonfly</name>
    <name type="synonym">Libellula fulva</name>
    <dbReference type="NCBI Taxonomy" id="123851"/>
    <lineage>
        <taxon>Eukaryota</taxon>
        <taxon>Metazoa</taxon>
        <taxon>Ecdysozoa</taxon>
        <taxon>Arthropoda</taxon>
        <taxon>Hexapoda</taxon>
        <taxon>Insecta</taxon>
        <taxon>Pterygota</taxon>
        <taxon>Palaeoptera</taxon>
        <taxon>Odonata</taxon>
        <taxon>Epiprocta</taxon>
        <taxon>Anisoptera</taxon>
        <taxon>Libelluloidea</taxon>
        <taxon>Libellulidae</taxon>
        <taxon>Ladona</taxon>
    </lineage>
</organism>
<name>A0A8K0KM67_LADFU</name>
<dbReference type="GO" id="GO:0000932">
    <property type="term" value="C:P-body"/>
    <property type="evidence" value="ECO:0007669"/>
    <property type="project" value="TreeGrafter"/>
</dbReference>
<feature type="domain" description="Enhancer of mRNA-decapping protein 4 WD40 repeat region" evidence="6">
    <location>
        <begin position="77"/>
        <end position="285"/>
    </location>
</feature>
<dbReference type="InterPro" id="IPR032401">
    <property type="entry name" value="EDC4_WD40"/>
</dbReference>
<evidence type="ECO:0000256" key="1">
    <source>
        <dbReference type="ARBA" id="ARBA00004496"/>
    </source>
</evidence>
<evidence type="ECO:0000259" key="6">
    <source>
        <dbReference type="Pfam" id="PF16529"/>
    </source>
</evidence>
<dbReference type="Gene3D" id="2.130.10.10">
    <property type="entry name" value="YVTN repeat-like/Quinoprotein amine dehydrogenase"/>
    <property type="match status" value="1"/>
</dbReference>
<dbReference type="PROSITE" id="PS50082">
    <property type="entry name" value="WD_REPEATS_2"/>
    <property type="match status" value="1"/>
</dbReference>
<dbReference type="PANTHER" id="PTHR15598">
    <property type="entry name" value="ENHANCER OF MRNA-DECAPPING PROTEIN 4"/>
    <property type="match status" value="1"/>
</dbReference>
<protein>
    <recommendedName>
        <fullName evidence="6">Enhancer of mRNA-decapping protein 4 WD40 repeat region domain-containing protein</fullName>
    </recommendedName>
</protein>
<keyword evidence="8" id="KW-1185">Reference proteome</keyword>
<evidence type="ECO:0000256" key="5">
    <source>
        <dbReference type="PROSITE-ProRule" id="PRU00221"/>
    </source>
</evidence>
<dbReference type="SUPFAM" id="SSF50998">
    <property type="entry name" value="Quinoprotein alcohol dehydrogenase-like"/>
    <property type="match status" value="1"/>
</dbReference>
<sequence>MRLYLPYLSLAKKWGSCARHVPEYAAMSAIQHLKNSELKPLAMSQTISFEDAQDGSSFDVYAKEVVVESSAGSHTTGSSKVKLKSIVDYAWESRHYPGSLVAVHMGGKYLAYGLKPVGKSVGVVRVVNRETEERALIRDLLGLVSDLCFAHIRSEIMLASVDHFGNLFVHHIEQGSTQIGSALSHRVVWCPYIPEDAGSSSGDTTSDEDDAAKLLVAIHGAKAEMLNVARVRASIPSGEVRVRPSLVSEGRLSMEAHSGEIVEASFSPDGTALATASTDGLVKFFL</sequence>
<proteinExistence type="predicted"/>
<dbReference type="EMBL" id="KZ308844">
    <property type="protein sequence ID" value="KAG8234793.1"/>
    <property type="molecule type" value="Genomic_DNA"/>
</dbReference>
<evidence type="ECO:0000256" key="2">
    <source>
        <dbReference type="ARBA" id="ARBA00022490"/>
    </source>
</evidence>
<evidence type="ECO:0000256" key="3">
    <source>
        <dbReference type="ARBA" id="ARBA00022574"/>
    </source>
</evidence>
<dbReference type="InterPro" id="IPR045152">
    <property type="entry name" value="EDC4-like"/>
</dbReference>
<accession>A0A8K0KM67</accession>
<keyword evidence="4" id="KW-0677">Repeat</keyword>
<keyword evidence="2" id="KW-0963">Cytoplasm</keyword>
<reference evidence="7" key="2">
    <citation type="submission" date="2017-10" db="EMBL/GenBank/DDBJ databases">
        <title>Ladona fulva Genome sequencing and assembly.</title>
        <authorList>
            <person name="Murali S."/>
            <person name="Richards S."/>
            <person name="Bandaranaike D."/>
            <person name="Bellair M."/>
            <person name="Blankenburg K."/>
            <person name="Chao H."/>
            <person name="Dinh H."/>
            <person name="Doddapaneni H."/>
            <person name="Dugan-Rocha S."/>
            <person name="Elkadiri S."/>
            <person name="Gnanaolivu R."/>
            <person name="Hernandez B."/>
            <person name="Skinner E."/>
            <person name="Javaid M."/>
            <person name="Lee S."/>
            <person name="Li M."/>
            <person name="Ming W."/>
            <person name="Munidasa M."/>
            <person name="Muniz J."/>
            <person name="Nguyen L."/>
            <person name="Hughes D."/>
            <person name="Osuji N."/>
            <person name="Pu L.-L."/>
            <person name="Puazo M."/>
            <person name="Qu C."/>
            <person name="Quiroz J."/>
            <person name="Raj R."/>
            <person name="Weissenberger G."/>
            <person name="Xin Y."/>
            <person name="Zou X."/>
            <person name="Han Y."/>
            <person name="Worley K."/>
            <person name="Muzny D."/>
            <person name="Gibbs R."/>
        </authorList>
    </citation>
    <scope>NUCLEOTIDE SEQUENCE</scope>
    <source>
        <strain evidence="7">Sampled in the wild</strain>
    </source>
</reference>
<dbReference type="PROSITE" id="PS50294">
    <property type="entry name" value="WD_REPEATS_REGION"/>
    <property type="match status" value="1"/>
</dbReference>
<evidence type="ECO:0000256" key="4">
    <source>
        <dbReference type="ARBA" id="ARBA00022737"/>
    </source>
</evidence>
<comment type="subcellular location">
    <subcellularLocation>
        <location evidence="1">Cytoplasm</location>
    </subcellularLocation>
</comment>
<dbReference type="Proteomes" id="UP000792457">
    <property type="component" value="Unassembled WGS sequence"/>
</dbReference>
<dbReference type="AlphaFoldDB" id="A0A8K0KM67"/>
<dbReference type="PANTHER" id="PTHR15598:SF5">
    <property type="entry name" value="ENHANCER OF MRNA-DECAPPING PROTEIN 4"/>
    <property type="match status" value="1"/>
</dbReference>
<dbReference type="InterPro" id="IPR001680">
    <property type="entry name" value="WD40_rpt"/>
</dbReference>
<dbReference type="OrthoDB" id="21128at2759"/>
<gene>
    <name evidence="7" type="ORF">J437_LFUL006625</name>
</gene>
<dbReference type="InterPro" id="IPR011047">
    <property type="entry name" value="Quinoprotein_ADH-like_sf"/>
</dbReference>
<comment type="caution">
    <text evidence="7">The sequence shown here is derived from an EMBL/GenBank/DDBJ whole genome shotgun (WGS) entry which is preliminary data.</text>
</comment>
<evidence type="ECO:0000313" key="7">
    <source>
        <dbReference type="EMBL" id="KAG8234793.1"/>
    </source>
</evidence>
<evidence type="ECO:0000313" key="8">
    <source>
        <dbReference type="Proteomes" id="UP000792457"/>
    </source>
</evidence>
<feature type="non-terminal residue" evidence="7">
    <location>
        <position position="286"/>
    </location>
</feature>
<keyword evidence="3 5" id="KW-0853">WD repeat</keyword>
<reference evidence="7" key="1">
    <citation type="submission" date="2013-04" db="EMBL/GenBank/DDBJ databases">
        <authorList>
            <person name="Qu J."/>
            <person name="Murali S.C."/>
            <person name="Bandaranaike D."/>
            <person name="Bellair M."/>
            <person name="Blankenburg K."/>
            <person name="Chao H."/>
            <person name="Dinh H."/>
            <person name="Doddapaneni H."/>
            <person name="Downs B."/>
            <person name="Dugan-Rocha S."/>
            <person name="Elkadiri S."/>
            <person name="Gnanaolivu R.D."/>
            <person name="Hernandez B."/>
            <person name="Javaid M."/>
            <person name="Jayaseelan J.C."/>
            <person name="Lee S."/>
            <person name="Li M."/>
            <person name="Ming W."/>
            <person name="Munidasa M."/>
            <person name="Muniz J."/>
            <person name="Nguyen L."/>
            <person name="Ongeri F."/>
            <person name="Osuji N."/>
            <person name="Pu L.-L."/>
            <person name="Puazo M."/>
            <person name="Qu C."/>
            <person name="Quiroz J."/>
            <person name="Raj R."/>
            <person name="Weissenberger G."/>
            <person name="Xin Y."/>
            <person name="Zou X."/>
            <person name="Han Y."/>
            <person name="Richards S."/>
            <person name="Worley K."/>
            <person name="Muzny D."/>
            <person name="Gibbs R."/>
        </authorList>
    </citation>
    <scope>NUCLEOTIDE SEQUENCE</scope>
    <source>
        <strain evidence="7">Sampled in the wild</strain>
    </source>
</reference>
<feature type="repeat" description="WD" evidence="5">
    <location>
        <begin position="254"/>
        <end position="286"/>
    </location>
</feature>
<dbReference type="GO" id="GO:0031087">
    <property type="term" value="P:deadenylation-independent decapping of nuclear-transcribed mRNA"/>
    <property type="evidence" value="ECO:0007669"/>
    <property type="project" value="InterPro"/>
</dbReference>